<protein>
    <submittedName>
        <fullName evidence="2">Uncharacterized protein</fullName>
    </submittedName>
</protein>
<evidence type="ECO:0000256" key="1">
    <source>
        <dbReference type="SAM" id="MobiDB-lite"/>
    </source>
</evidence>
<organism evidence="2 3">
    <name type="scientific">Nocardia camponoti</name>
    <dbReference type="NCBI Taxonomy" id="1616106"/>
    <lineage>
        <taxon>Bacteria</taxon>
        <taxon>Bacillati</taxon>
        <taxon>Actinomycetota</taxon>
        <taxon>Actinomycetes</taxon>
        <taxon>Mycobacteriales</taxon>
        <taxon>Nocardiaceae</taxon>
        <taxon>Nocardia</taxon>
    </lineage>
</organism>
<keyword evidence="3" id="KW-1185">Reference proteome</keyword>
<gene>
    <name evidence="2" type="ORF">GCM10011591_46350</name>
</gene>
<name>A0A917QUW9_9NOCA</name>
<proteinExistence type="predicted"/>
<feature type="region of interest" description="Disordered" evidence="1">
    <location>
        <begin position="142"/>
        <end position="164"/>
    </location>
</feature>
<comment type="caution">
    <text evidence="2">The sequence shown here is derived from an EMBL/GenBank/DDBJ whole genome shotgun (WGS) entry which is preliminary data.</text>
</comment>
<reference evidence="2" key="2">
    <citation type="submission" date="2020-09" db="EMBL/GenBank/DDBJ databases">
        <authorList>
            <person name="Sun Q."/>
            <person name="Zhou Y."/>
        </authorList>
    </citation>
    <scope>NUCLEOTIDE SEQUENCE</scope>
    <source>
        <strain evidence="2">CGMCC 4.7278</strain>
    </source>
</reference>
<evidence type="ECO:0000313" key="3">
    <source>
        <dbReference type="Proteomes" id="UP000612956"/>
    </source>
</evidence>
<reference evidence="2" key="1">
    <citation type="journal article" date="2014" name="Int. J. Syst. Evol. Microbiol.">
        <title>Complete genome sequence of Corynebacterium casei LMG S-19264T (=DSM 44701T), isolated from a smear-ripened cheese.</title>
        <authorList>
            <consortium name="US DOE Joint Genome Institute (JGI-PGF)"/>
            <person name="Walter F."/>
            <person name="Albersmeier A."/>
            <person name="Kalinowski J."/>
            <person name="Ruckert C."/>
        </authorList>
    </citation>
    <scope>NUCLEOTIDE SEQUENCE</scope>
    <source>
        <strain evidence="2">CGMCC 4.7278</strain>
    </source>
</reference>
<dbReference type="AlphaFoldDB" id="A0A917QUW9"/>
<dbReference type="Proteomes" id="UP000612956">
    <property type="component" value="Unassembled WGS sequence"/>
</dbReference>
<dbReference type="EMBL" id="BMMW01000007">
    <property type="protein sequence ID" value="GGK68959.1"/>
    <property type="molecule type" value="Genomic_DNA"/>
</dbReference>
<evidence type="ECO:0000313" key="2">
    <source>
        <dbReference type="EMBL" id="GGK68959.1"/>
    </source>
</evidence>
<dbReference type="RefSeq" id="WP_188831195.1">
    <property type="nucleotide sequence ID" value="NZ_BMMW01000007.1"/>
</dbReference>
<sequence>MPENALPSIDDDYLAWKDRLTEVAELRGQQWAAWALYGEDSPPAITIGDRIDELSDQSAWPESWRRFGGQGADDVEAHQELLSRSYTAYRTTILDNEKRRAQRTRPTFTELQATRTGATVLLTPPTSRAISPAHHQPRAVGAIARTGRPPSAVEPIIQNRPRTR</sequence>
<accession>A0A917QUW9</accession>